<dbReference type="CDD" id="cd00082">
    <property type="entry name" value="HisKA"/>
    <property type="match status" value="1"/>
</dbReference>
<keyword evidence="10" id="KW-0812">Transmembrane</keyword>
<evidence type="ECO:0000256" key="3">
    <source>
        <dbReference type="ARBA" id="ARBA00012438"/>
    </source>
</evidence>
<keyword evidence="7" id="KW-0547">Nucleotide-binding</keyword>
<keyword evidence="9" id="KW-0067">ATP-binding</keyword>
<dbReference type="SMART" id="SM00388">
    <property type="entry name" value="HisKA"/>
    <property type="match status" value="1"/>
</dbReference>
<keyword evidence="10" id="KW-0472">Membrane</keyword>
<reference evidence="13 14" key="1">
    <citation type="submission" date="2016-10" db="EMBL/GenBank/DDBJ databases">
        <authorList>
            <person name="de Groot N.N."/>
        </authorList>
    </citation>
    <scope>NUCLEOTIDE SEQUENCE [LARGE SCALE GENOMIC DNA]</scope>
    <source>
        <strain evidence="13 14">DSM 25927</strain>
    </source>
</reference>
<evidence type="ECO:0000256" key="5">
    <source>
        <dbReference type="ARBA" id="ARBA00022553"/>
    </source>
</evidence>
<dbReference type="GO" id="GO:0000155">
    <property type="term" value="F:phosphorelay sensor kinase activity"/>
    <property type="evidence" value="ECO:0007669"/>
    <property type="project" value="InterPro"/>
</dbReference>
<keyword evidence="4" id="KW-1003">Cell membrane</keyword>
<gene>
    <name evidence="13" type="ORF">SAMN04488038_11298</name>
</gene>
<dbReference type="InterPro" id="IPR003594">
    <property type="entry name" value="HATPase_dom"/>
</dbReference>
<dbReference type="PROSITE" id="PS50109">
    <property type="entry name" value="HIS_KIN"/>
    <property type="match status" value="1"/>
</dbReference>
<evidence type="ECO:0000256" key="10">
    <source>
        <dbReference type="SAM" id="Phobius"/>
    </source>
</evidence>
<dbReference type="InterPro" id="IPR036890">
    <property type="entry name" value="HATPase_C_sf"/>
</dbReference>
<dbReference type="PRINTS" id="PR00344">
    <property type="entry name" value="BCTRLSENSOR"/>
</dbReference>
<dbReference type="Gene3D" id="3.30.565.10">
    <property type="entry name" value="Histidine kinase-like ATPase, C-terminal domain"/>
    <property type="match status" value="1"/>
</dbReference>
<comment type="catalytic activity">
    <reaction evidence="1">
        <text>ATP + protein L-histidine = ADP + protein N-phospho-L-histidine.</text>
        <dbReference type="EC" id="2.7.13.3"/>
    </reaction>
</comment>
<dbReference type="PROSITE" id="PS50885">
    <property type="entry name" value="HAMP"/>
    <property type="match status" value="1"/>
</dbReference>
<dbReference type="PANTHER" id="PTHR44936:SF10">
    <property type="entry name" value="SENSOR PROTEIN RSTB"/>
    <property type="match status" value="1"/>
</dbReference>
<name>A0A1H9JWU2_9GAMM</name>
<dbReference type="Gene3D" id="1.10.287.130">
    <property type="match status" value="1"/>
</dbReference>
<dbReference type="InterPro" id="IPR050980">
    <property type="entry name" value="2C_sensor_his_kinase"/>
</dbReference>
<dbReference type="Pfam" id="PF00672">
    <property type="entry name" value="HAMP"/>
    <property type="match status" value="1"/>
</dbReference>
<evidence type="ECO:0000313" key="14">
    <source>
        <dbReference type="Proteomes" id="UP000199233"/>
    </source>
</evidence>
<dbReference type="PANTHER" id="PTHR44936">
    <property type="entry name" value="SENSOR PROTEIN CREC"/>
    <property type="match status" value="1"/>
</dbReference>
<dbReference type="SUPFAM" id="SSF158472">
    <property type="entry name" value="HAMP domain-like"/>
    <property type="match status" value="1"/>
</dbReference>
<protein>
    <recommendedName>
        <fullName evidence="3">histidine kinase</fullName>
        <ecNumber evidence="3">2.7.13.3</ecNumber>
    </recommendedName>
</protein>
<feature type="domain" description="HAMP" evidence="12">
    <location>
        <begin position="167"/>
        <end position="222"/>
    </location>
</feature>
<keyword evidence="5" id="KW-0597">Phosphoprotein</keyword>
<dbReference type="GO" id="GO:0005524">
    <property type="term" value="F:ATP binding"/>
    <property type="evidence" value="ECO:0007669"/>
    <property type="project" value="UniProtKB-KW"/>
</dbReference>
<dbReference type="RefSeq" id="WP_093288065.1">
    <property type="nucleotide sequence ID" value="NZ_FOFS01000012.1"/>
</dbReference>
<dbReference type="Pfam" id="PF00512">
    <property type="entry name" value="HisKA"/>
    <property type="match status" value="1"/>
</dbReference>
<dbReference type="SMART" id="SM00304">
    <property type="entry name" value="HAMP"/>
    <property type="match status" value="1"/>
</dbReference>
<dbReference type="InterPro" id="IPR003660">
    <property type="entry name" value="HAMP_dom"/>
</dbReference>
<sequence>MRLRARLTLFFSLAIVATVLISFAIGAQLWRLRQNEYDGREEAQLALQQLQLGDEALEHWLRHMRRNDGIWRMLLDERGLPVVERGLTPPPRLREALAAVSESRSGVLLPGGGILRSTTVIAEDGRRYRWIAVLPPPRGDDMRRMDTLLLISIGIAVMSILAWYLARRLTQPIGALREASRAVAKGQLTARIPAGVVARRDEIGELAQDFNLMAEHLQRLIEAQRQLLRDVSHELRSPLARLQIATELARDTHQAQHFDRIEQETARLDELIGQLILLARLEHQNTAASEEQLALDELLESICEDARFEAAARHIEVLSELSPGLQVKAQANLLHSAIENVLRNALRHAPEHSRVSLRLRSERQCALIDIEDQGPGIPEDQLEAVFEPFVRVSRARERESGGYGLGLAISKRVIEALHGRILAQNRREGGLRVRIELPLA</sequence>
<keyword evidence="8 13" id="KW-0418">Kinase</keyword>
<dbReference type="OrthoDB" id="9804645at2"/>
<organism evidence="13 14">
    <name type="scientific">Solimonas aquatica</name>
    <dbReference type="NCBI Taxonomy" id="489703"/>
    <lineage>
        <taxon>Bacteria</taxon>
        <taxon>Pseudomonadati</taxon>
        <taxon>Pseudomonadota</taxon>
        <taxon>Gammaproteobacteria</taxon>
        <taxon>Nevskiales</taxon>
        <taxon>Nevskiaceae</taxon>
        <taxon>Solimonas</taxon>
    </lineage>
</organism>
<feature type="domain" description="Histidine kinase" evidence="11">
    <location>
        <begin position="230"/>
        <end position="440"/>
    </location>
</feature>
<dbReference type="FunFam" id="3.30.565.10:FF:000006">
    <property type="entry name" value="Sensor histidine kinase WalK"/>
    <property type="match status" value="1"/>
</dbReference>
<dbReference type="InterPro" id="IPR005467">
    <property type="entry name" value="His_kinase_dom"/>
</dbReference>
<keyword evidence="10" id="KW-1133">Transmembrane helix</keyword>
<evidence type="ECO:0000259" key="11">
    <source>
        <dbReference type="PROSITE" id="PS50109"/>
    </source>
</evidence>
<dbReference type="Gene3D" id="6.10.340.10">
    <property type="match status" value="1"/>
</dbReference>
<feature type="transmembrane region" description="Helical" evidence="10">
    <location>
        <begin position="6"/>
        <end position="30"/>
    </location>
</feature>
<dbReference type="STRING" id="489703.SAMN04488038_11298"/>
<dbReference type="EC" id="2.7.13.3" evidence="3"/>
<dbReference type="SUPFAM" id="SSF47384">
    <property type="entry name" value="Homodimeric domain of signal transducing histidine kinase"/>
    <property type="match status" value="1"/>
</dbReference>
<dbReference type="Proteomes" id="UP000199233">
    <property type="component" value="Unassembled WGS sequence"/>
</dbReference>
<evidence type="ECO:0000256" key="1">
    <source>
        <dbReference type="ARBA" id="ARBA00000085"/>
    </source>
</evidence>
<evidence type="ECO:0000256" key="8">
    <source>
        <dbReference type="ARBA" id="ARBA00022777"/>
    </source>
</evidence>
<evidence type="ECO:0000259" key="12">
    <source>
        <dbReference type="PROSITE" id="PS50885"/>
    </source>
</evidence>
<comment type="subcellular location">
    <subcellularLocation>
        <location evidence="2">Cell membrane</location>
        <topology evidence="2">Multi-pass membrane protein</topology>
    </subcellularLocation>
</comment>
<dbReference type="Pfam" id="PF02518">
    <property type="entry name" value="HATPase_c"/>
    <property type="match status" value="1"/>
</dbReference>
<keyword evidence="6" id="KW-0808">Transferase</keyword>
<dbReference type="InterPro" id="IPR004358">
    <property type="entry name" value="Sig_transdc_His_kin-like_C"/>
</dbReference>
<feature type="transmembrane region" description="Helical" evidence="10">
    <location>
        <begin position="148"/>
        <end position="166"/>
    </location>
</feature>
<evidence type="ECO:0000256" key="9">
    <source>
        <dbReference type="ARBA" id="ARBA00022840"/>
    </source>
</evidence>
<dbReference type="EMBL" id="FOFS01000012">
    <property type="protein sequence ID" value="SEQ91015.1"/>
    <property type="molecule type" value="Genomic_DNA"/>
</dbReference>
<accession>A0A1H9JWU2</accession>
<dbReference type="InterPro" id="IPR036097">
    <property type="entry name" value="HisK_dim/P_sf"/>
</dbReference>
<evidence type="ECO:0000256" key="7">
    <source>
        <dbReference type="ARBA" id="ARBA00022741"/>
    </source>
</evidence>
<evidence type="ECO:0000256" key="6">
    <source>
        <dbReference type="ARBA" id="ARBA00022679"/>
    </source>
</evidence>
<dbReference type="SMART" id="SM00387">
    <property type="entry name" value="HATPase_c"/>
    <property type="match status" value="1"/>
</dbReference>
<evidence type="ECO:0000256" key="2">
    <source>
        <dbReference type="ARBA" id="ARBA00004651"/>
    </source>
</evidence>
<dbReference type="InterPro" id="IPR003661">
    <property type="entry name" value="HisK_dim/P_dom"/>
</dbReference>
<keyword evidence="14" id="KW-1185">Reference proteome</keyword>
<proteinExistence type="predicted"/>
<evidence type="ECO:0000313" key="13">
    <source>
        <dbReference type="EMBL" id="SEQ91015.1"/>
    </source>
</evidence>
<evidence type="ECO:0000256" key="4">
    <source>
        <dbReference type="ARBA" id="ARBA00022475"/>
    </source>
</evidence>
<dbReference type="AlphaFoldDB" id="A0A1H9JWU2"/>
<dbReference type="SUPFAM" id="SSF55874">
    <property type="entry name" value="ATPase domain of HSP90 chaperone/DNA topoisomerase II/histidine kinase"/>
    <property type="match status" value="1"/>
</dbReference>
<dbReference type="GO" id="GO:0005886">
    <property type="term" value="C:plasma membrane"/>
    <property type="evidence" value="ECO:0007669"/>
    <property type="project" value="UniProtKB-SubCell"/>
</dbReference>
<dbReference type="CDD" id="cd06225">
    <property type="entry name" value="HAMP"/>
    <property type="match status" value="1"/>
</dbReference>